<keyword evidence="3 12" id="KW-1134">Transmembrane beta strand</keyword>
<evidence type="ECO:0000256" key="9">
    <source>
        <dbReference type="ARBA" id="ARBA00023136"/>
    </source>
</evidence>
<comment type="caution">
    <text evidence="15">The sequence shown here is derived from an EMBL/GenBank/DDBJ whole genome shotgun (WGS) entry which is preliminary data.</text>
</comment>
<dbReference type="Proteomes" id="UP000320042">
    <property type="component" value="Unassembled WGS sequence"/>
</dbReference>
<dbReference type="AlphaFoldDB" id="A0A563UC45"/>
<evidence type="ECO:0000256" key="8">
    <source>
        <dbReference type="ARBA" id="ARBA00023077"/>
    </source>
</evidence>
<dbReference type="InterPro" id="IPR012910">
    <property type="entry name" value="Plug_dom"/>
</dbReference>
<evidence type="ECO:0000256" key="3">
    <source>
        <dbReference type="ARBA" id="ARBA00022452"/>
    </source>
</evidence>
<evidence type="ECO:0000256" key="2">
    <source>
        <dbReference type="ARBA" id="ARBA00022448"/>
    </source>
</evidence>
<dbReference type="Gene3D" id="2.40.170.20">
    <property type="entry name" value="TonB-dependent receptor, beta-barrel domain"/>
    <property type="match status" value="1"/>
</dbReference>
<dbReference type="GO" id="GO:0015344">
    <property type="term" value="F:siderophore uptake transmembrane transporter activity"/>
    <property type="evidence" value="ECO:0007669"/>
    <property type="project" value="TreeGrafter"/>
</dbReference>
<dbReference type="Pfam" id="PF07715">
    <property type="entry name" value="Plug"/>
    <property type="match status" value="1"/>
</dbReference>
<dbReference type="InterPro" id="IPR023997">
    <property type="entry name" value="TonB-dep_OMP_SusC/RagA_CS"/>
</dbReference>
<dbReference type="InterPro" id="IPR011662">
    <property type="entry name" value="Secretin/TonB_short_N"/>
</dbReference>
<dbReference type="InterPro" id="IPR000531">
    <property type="entry name" value="Beta-barrel_TonB"/>
</dbReference>
<dbReference type="InterPro" id="IPR008969">
    <property type="entry name" value="CarboxyPept-like_regulatory"/>
</dbReference>
<dbReference type="PANTHER" id="PTHR30069">
    <property type="entry name" value="TONB-DEPENDENT OUTER MEMBRANE RECEPTOR"/>
    <property type="match status" value="1"/>
</dbReference>
<dbReference type="EMBL" id="VOEJ01000005">
    <property type="protein sequence ID" value="TWR28935.1"/>
    <property type="molecule type" value="Genomic_DNA"/>
</dbReference>
<organism evidence="15 16">
    <name type="scientific">Mucilaginibacter pallidiroseus</name>
    <dbReference type="NCBI Taxonomy" id="2599295"/>
    <lineage>
        <taxon>Bacteria</taxon>
        <taxon>Pseudomonadati</taxon>
        <taxon>Bacteroidota</taxon>
        <taxon>Sphingobacteriia</taxon>
        <taxon>Sphingobacteriales</taxon>
        <taxon>Sphingobacteriaceae</taxon>
        <taxon>Mucilaginibacter</taxon>
    </lineage>
</organism>
<keyword evidence="11 12" id="KW-0998">Cell outer membrane</keyword>
<evidence type="ECO:0000313" key="15">
    <source>
        <dbReference type="EMBL" id="TWR28935.1"/>
    </source>
</evidence>
<feature type="domain" description="Secretin/TonB short N-terminal" evidence="14">
    <location>
        <begin position="98"/>
        <end position="149"/>
    </location>
</feature>
<name>A0A563UC45_9SPHI</name>
<dbReference type="GO" id="GO:0009279">
    <property type="term" value="C:cell outer membrane"/>
    <property type="evidence" value="ECO:0007669"/>
    <property type="project" value="UniProtKB-SubCell"/>
</dbReference>
<dbReference type="Gene3D" id="3.55.50.30">
    <property type="match status" value="1"/>
</dbReference>
<sequence length="1174" mass="128180">MKPTHILHTVSSGAGHYCSIFYQRNKSNIMKFHLRKPIPWYQIMRITFIQIFLFGVLSSMAYSSNLTAQNILDKKVSISLANTSLQNVLNQLQKNDKVKFIYSNTAINLNKQVSISADNLTLKTVLDDVLKSNGISYEVIKDRIILGQPGTLNTAVAGNAVQVAATPIRGKVVDSKGQTVIGASVLEKGTTNGVTTDVDGNFKLNVAGPNSVLVIAYIGFASKEVIVGDQTEFNIVLTENVTNLNEVVVVGYGTQKRGSITGAISSVKASDIQDQQLTRVDDALKGRTAGVNVVQSSGAPGSAPNVRVRGVTSINNSNPLYVVDGVVLNGGLELLNPSDIESMDVLKDAAASIYGSRGSNGVIFITTKKGKNGPPRVAYNGYVGWQAPVNKPELANATQYATLRNQALTNDGKAALFANPSAFGTGTNWQNEIFSDNAMIQNHNLSVNGANDKANFYTSFGYIDQKGIVMPEISSFKKFTFTVNTGYKPKKWLSIGENFTYSYIRNRNSLNTNSVYGGPLSSALNLDPITPVVVTDINGQPNASIYTNNAATIVRNAQGLPYGISNYVAQEITNPLAYTQTQNGNYGYATNLLGNVYVEIEPIAGLKVRSQMNAKQAYYGSESFTPIYYLNSSTSNLSNTSFYRENNNNLSWNLDNTATYTRGFGKHTITGLIGYSAQKLSASGLNGTFLGLPVSSFNEASPNFALANANKIANGFDDQPYTLASTFARVTYDYDGKWLFTGIIRRDGSSKFGSNNVYGVFPSGQVGYVMSKEDWFPKNTFVDYLKIRGSYGIVGNEMSLNPFQYTSTVSGGRNYIFGNDVNYVGYSPNAPQNPDLKWEQTRTANIGVDATFFQNLTVSVDVYRKVTKGMLQTVQLPSYAGFALQPSANIGDMENKGIELNMSYSNKAGDFNYTVGGNISYNHNEVTYLGNQISFFTVGSVQSTAYEIGRTAVGQPVGSFYGFEQLGTFKSQAEINAYTNASGGLIQPNAKPGDFKWIDNNGDGVINDQDRKFLGNPLPTFTYGVNFSANYKNFDIRMFGQGVWGNKIYQAYRRLDIATANYPIAALNAWTVDNPTSNYPRLTDADPNNNFRYPSNFYLQNGAYFRIKTLQLGYNLSSDFLKRADIQRARVYLGSNNLATITGYKGYDPEISGGIDMGIYPQARTFMVGLDITL</sequence>
<keyword evidence="6" id="KW-0732">Signal</keyword>
<evidence type="ECO:0000256" key="5">
    <source>
        <dbReference type="ARBA" id="ARBA00022692"/>
    </source>
</evidence>
<dbReference type="Gene3D" id="2.60.40.1120">
    <property type="entry name" value="Carboxypeptidase-like, regulatory domain"/>
    <property type="match status" value="1"/>
</dbReference>
<reference evidence="15 16" key="1">
    <citation type="submission" date="2019-07" db="EMBL/GenBank/DDBJ databases">
        <authorList>
            <person name="Kim J."/>
        </authorList>
    </citation>
    <scope>NUCLEOTIDE SEQUENCE [LARGE SCALE GENOMIC DNA]</scope>
    <source>
        <strain evidence="16">dk17</strain>
    </source>
</reference>
<comment type="subcellular location">
    <subcellularLocation>
        <location evidence="1 12">Cell outer membrane</location>
        <topology evidence="1 12">Multi-pass membrane protein</topology>
    </subcellularLocation>
</comment>
<dbReference type="NCBIfam" id="TIGR04056">
    <property type="entry name" value="OMP_RagA_SusC"/>
    <property type="match status" value="1"/>
</dbReference>
<dbReference type="GO" id="GO:0044718">
    <property type="term" value="P:siderophore transmembrane transport"/>
    <property type="evidence" value="ECO:0007669"/>
    <property type="project" value="TreeGrafter"/>
</dbReference>
<dbReference type="Gene3D" id="2.170.130.10">
    <property type="entry name" value="TonB-dependent receptor, plug domain"/>
    <property type="match status" value="1"/>
</dbReference>
<evidence type="ECO:0000313" key="16">
    <source>
        <dbReference type="Proteomes" id="UP000320042"/>
    </source>
</evidence>
<protein>
    <submittedName>
        <fullName evidence="15">TonB-dependent receptor</fullName>
    </submittedName>
</protein>
<dbReference type="PROSITE" id="PS52016">
    <property type="entry name" value="TONB_DEPENDENT_REC_3"/>
    <property type="match status" value="1"/>
</dbReference>
<dbReference type="Pfam" id="PF07660">
    <property type="entry name" value="STN"/>
    <property type="match status" value="1"/>
</dbReference>
<keyword evidence="4" id="KW-0410">Iron transport</keyword>
<evidence type="ECO:0000256" key="7">
    <source>
        <dbReference type="ARBA" id="ARBA00023004"/>
    </source>
</evidence>
<evidence type="ECO:0000256" key="4">
    <source>
        <dbReference type="ARBA" id="ARBA00022496"/>
    </source>
</evidence>
<dbReference type="OrthoDB" id="9768177at2"/>
<comment type="similarity">
    <text evidence="12 13">Belongs to the TonB-dependent receptor family.</text>
</comment>
<keyword evidence="8 13" id="KW-0798">TonB box</keyword>
<evidence type="ECO:0000256" key="13">
    <source>
        <dbReference type="RuleBase" id="RU003357"/>
    </source>
</evidence>
<dbReference type="InterPro" id="IPR039426">
    <property type="entry name" value="TonB-dep_rcpt-like"/>
</dbReference>
<dbReference type="InterPro" id="IPR037066">
    <property type="entry name" value="Plug_dom_sf"/>
</dbReference>
<gene>
    <name evidence="15" type="ORF">FPZ43_11765</name>
</gene>
<keyword evidence="5 12" id="KW-0812">Transmembrane</keyword>
<evidence type="ECO:0000256" key="10">
    <source>
        <dbReference type="ARBA" id="ARBA00023170"/>
    </source>
</evidence>
<dbReference type="SMART" id="SM00965">
    <property type="entry name" value="STN"/>
    <property type="match status" value="1"/>
</dbReference>
<dbReference type="InterPro" id="IPR036942">
    <property type="entry name" value="Beta-barrel_TonB_sf"/>
</dbReference>
<accession>A0A563UC45</accession>
<keyword evidence="10 15" id="KW-0675">Receptor</keyword>
<keyword evidence="4" id="KW-0406">Ion transport</keyword>
<dbReference type="InterPro" id="IPR023996">
    <property type="entry name" value="TonB-dep_OMP_SusC/RagA"/>
</dbReference>
<dbReference type="Pfam" id="PF13715">
    <property type="entry name" value="CarbopepD_reg_2"/>
    <property type="match status" value="1"/>
</dbReference>
<dbReference type="SUPFAM" id="SSF49464">
    <property type="entry name" value="Carboxypeptidase regulatory domain-like"/>
    <property type="match status" value="1"/>
</dbReference>
<keyword evidence="16" id="KW-1185">Reference proteome</keyword>
<dbReference type="SUPFAM" id="SSF56935">
    <property type="entry name" value="Porins"/>
    <property type="match status" value="1"/>
</dbReference>
<evidence type="ECO:0000256" key="6">
    <source>
        <dbReference type="ARBA" id="ARBA00022729"/>
    </source>
</evidence>
<keyword evidence="2 12" id="KW-0813">Transport</keyword>
<evidence type="ECO:0000256" key="1">
    <source>
        <dbReference type="ARBA" id="ARBA00004571"/>
    </source>
</evidence>
<keyword evidence="7" id="KW-0408">Iron</keyword>
<dbReference type="PANTHER" id="PTHR30069:SF29">
    <property type="entry name" value="HEMOGLOBIN AND HEMOGLOBIN-HAPTOGLOBIN-BINDING PROTEIN 1-RELATED"/>
    <property type="match status" value="1"/>
</dbReference>
<evidence type="ECO:0000259" key="14">
    <source>
        <dbReference type="SMART" id="SM00965"/>
    </source>
</evidence>
<dbReference type="NCBIfam" id="TIGR04057">
    <property type="entry name" value="SusC_RagA_signa"/>
    <property type="match status" value="1"/>
</dbReference>
<keyword evidence="9 12" id="KW-0472">Membrane</keyword>
<evidence type="ECO:0000256" key="12">
    <source>
        <dbReference type="PROSITE-ProRule" id="PRU01360"/>
    </source>
</evidence>
<dbReference type="Pfam" id="PF00593">
    <property type="entry name" value="TonB_dep_Rec_b-barrel"/>
    <property type="match status" value="1"/>
</dbReference>
<evidence type="ECO:0000256" key="11">
    <source>
        <dbReference type="ARBA" id="ARBA00023237"/>
    </source>
</evidence>
<proteinExistence type="inferred from homology"/>